<dbReference type="AlphaFoldDB" id="A0A0H5Q5U3"/>
<reference evidence="1" key="2">
    <citation type="submission" date="2015-07" db="EMBL/GenBank/DDBJ databases">
        <title>Plasmids, circular viruses and viroids from rat gut.</title>
        <authorList>
            <person name="Jorgensen T.J."/>
            <person name="Hansen M.A."/>
            <person name="Xu Z."/>
            <person name="Tabak M.A."/>
            <person name="Sorensen S.J."/>
            <person name="Hansen L.H."/>
        </authorList>
    </citation>
    <scope>NUCLEOTIDE SEQUENCE</scope>
    <source>
        <strain evidence="1">RGFK1267</strain>
    </source>
</reference>
<sequence>MAELPHSVEISVRTRRDGCWHARAVGWGLDRGGRYGSLWELRLALPDLPARTPVGDVLRAVGEALVARSDTARESLR</sequence>
<name>A0A0H5Q5U3_9ZZZZ</name>
<reference evidence="1" key="1">
    <citation type="submission" date="2015-06" db="EMBL/GenBank/DDBJ databases">
        <authorList>
            <person name="Joergensen T."/>
        </authorList>
    </citation>
    <scope>NUCLEOTIDE SEQUENCE</scope>
    <source>
        <strain evidence="1">RGFK1267</strain>
    </source>
</reference>
<organism evidence="1">
    <name type="scientific">uncultured prokaryote</name>
    <dbReference type="NCBI Taxonomy" id="198431"/>
    <lineage>
        <taxon>unclassified sequences</taxon>
        <taxon>environmental samples</taxon>
    </lineage>
</organism>
<accession>A0A0H5Q5U3</accession>
<protein>
    <submittedName>
        <fullName evidence="1">Uncharacterized protein</fullName>
    </submittedName>
</protein>
<evidence type="ECO:0000313" key="1">
    <source>
        <dbReference type="EMBL" id="CRY96780.1"/>
    </source>
</evidence>
<proteinExistence type="predicted"/>
<dbReference type="EMBL" id="LN853837">
    <property type="protein sequence ID" value="CRY96780.1"/>
    <property type="molecule type" value="Genomic_DNA"/>
</dbReference>